<reference evidence="1" key="1">
    <citation type="submission" date="2025-08" db="UniProtKB">
        <authorList>
            <consortium name="Ensembl"/>
        </authorList>
    </citation>
    <scope>IDENTIFICATION</scope>
</reference>
<dbReference type="Proteomes" id="UP000694428">
    <property type="component" value="Unplaced"/>
</dbReference>
<accession>A0A8C9FTP4</accession>
<dbReference type="AlphaFoldDB" id="A0A8C9FTP4"/>
<evidence type="ECO:0000313" key="1">
    <source>
        <dbReference type="Ensembl" id="ENSPSTP00000020118.1"/>
    </source>
</evidence>
<dbReference type="Ensembl" id="ENSPSTT00000021095.1">
    <property type="protein sequence ID" value="ENSPSTP00000020118.1"/>
    <property type="gene ID" value="ENSPSTG00000014583.1"/>
</dbReference>
<protein>
    <submittedName>
        <fullName evidence="1">Uncharacterized protein</fullName>
    </submittedName>
</protein>
<proteinExistence type="predicted"/>
<keyword evidence="2" id="KW-1185">Reference proteome</keyword>
<sequence length="90" mass="9700">MRKTAASGKHQAQILTDIKGRFQSLDIGCNPRDAVDAHLLHSTALYLLHALAKDINHLRGAEAVLLAVLTPFIEMTVRCQSLSCSVCGSS</sequence>
<name>A0A8C9FTP4_PAVCR</name>
<evidence type="ECO:0000313" key="2">
    <source>
        <dbReference type="Proteomes" id="UP000694428"/>
    </source>
</evidence>
<organism evidence="1 2">
    <name type="scientific">Pavo cristatus</name>
    <name type="common">Indian peafowl</name>
    <name type="synonym">Blue peafowl</name>
    <dbReference type="NCBI Taxonomy" id="9049"/>
    <lineage>
        <taxon>Eukaryota</taxon>
        <taxon>Metazoa</taxon>
        <taxon>Chordata</taxon>
        <taxon>Craniata</taxon>
        <taxon>Vertebrata</taxon>
        <taxon>Euteleostomi</taxon>
        <taxon>Archelosauria</taxon>
        <taxon>Archosauria</taxon>
        <taxon>Dinosauria</taxon>
        <taxon>Saurischia</taxon>
        <taxon>Theropoda</taxon>
        <taxon>Coelurosauria</taxon>
        <taxon>Aves</taxon>
        <taxon>Neognathae</taxon>
        <taxon>Galloanserae</taxon>
        <taxon>Galliformes</taxon>
        <taxon>Phasianidae</taxon>
        <taxon>Phasianinae</taxon>
        <taxon>Pavo</taxon>
    </lineage>
</organism>
<reference evidence="1" key="2">
    <citation type="submission" date="2025-09" db="UniProtKB">
        <authorList>
            <consortium name="Ensembl"/>
        </authorList>
    </citation>
    <scope>IDENTIFICATION</scope>
</reference>